<gene>
    <name evidence="1" type="ORF">IV203_035628</name>
</gene>
<sequence>MLPPPGRVLRTCPIPFANDPCRCSHLSVTNDLISPLAGANHLSTALVDYLLHRSISMSSNLRDDVLIGSSNSFSYFQLMNKKNSGSLDQHEAMSVNSARLQYQHYSRKRYEFISPCCSHNHFFAVKVIFDIQDPSIFSEVCVYDSLRRTGRRTDALNRHAPPAQYLCQLQLFLAQFCFVGLPQSEVLAKNPEYILRNAVYAPCPVQENGHDCALFAFASVLHIVHGHALSAVTFTQQNISQLRDGLNTVLACNKPDVNTPDPKKFLSSTFLRSFFPCLSEKQNDDVFLKLLYKKSENASPEGKQSKRNPAEGKQADEVLTEVDSAYRPVLDDPQPEADIVSDPSVACSLPGSATNIVEVPRTLDDVFTSMFMDVPTVFEDMSQVDLAMDKYEESSGVRVIIAKSCKGRSRLYLCASHEGCCFRAKFGSKQGMDNIMLKRAFCVPYHSGPLVPGGKRRRAPKRRLRGRLKQSVELVMSVKEADPVPKDVMRTAANHQKKDVTYNQSFRAIQEVRFSKAESQLVSFQLIRSYVDQFLEKNLDSTVRAECDGNNHIERVGIVPGIMKRAMRLVRPVMSLDGAHMKSKWGGTLNAETKGGKKIGKLVHSLSTTFSGYESRRCWAAIEQVSPKGRAYLEGIPKEQWEGTAWIENPSLPPRFGIVTTNMSKSANSMLEKARTGSWLDCIDQILSIMLERICTLRQKHRGRSGVVDEMRGILEKRWNNCAGFQVWELIENGGIFRVCRTSRGPTEPERSYVLNIQEQTCECGKWQDHEVPCIDAIAYYKKIENQTLQYIIDNHVSGQYKFETVNELVKDNIIPVCLETISADGTTLPPNVVKRPSGRPKKVRLRKRTRFAHDPQKSNIRCSRCKKTGHNVRTCLRRDGGGNTDLDLS</sequence>
<comment type="caution">
    <text evidence="1">The sequence shown here is derived from an EMBL/GenBank/DDBJ whole genome shotgun (WGS) entry which is preliminary data.</text>
</comment>
<accession>A0A9K3LDT1</accession>
<reference evidence="1" key="1">
    <citation type="journal article" date="2021" name="Sci. Rep.">
        <title>Diploid genomic architecture of Nitzschia inconspicua, an elite biomass production diatom.</title>
        <authorList>
            <person name="Oliver A."/>
            <person name="Podell S."/>
            <person name="Pinowska A."/>
            <person name="Traller J.C."/>
            <person name="Smith S.R."/>
            <person name="McClure R."/>
            <person name="Beliaev A."/>
            <person name="Bohutskyi P."/>
            <person name="Hill E.A."/>
            <person name="Rabines A."/>
            <person name="Zheng H."/>
            <person name="Allen L.Z."/>
            <person name="Kuo A."/>
            <person name="Grigoriev I.V."/>
            <person name="Allen A.E."/>
            <person name="Hazlebeck D."/>
            <person name="Allen E.E."/>
        </authorList>
    </citation>
    <scope>NUCLEOTIDE SEQUENCE</scope>
    <source>
        <strain evidence="1">Hildebrandi</strain>
    </source>
</reference>
<dbReference type="PANTHER" id="PTHR31973:SF187">
    <property type="entry name" value="MUTATOR TRANSPOSASE MUDRA PROTEIN"/>
    <property type="match status" value="1"/>
</dbReference>
<evidence type="ECO:0000313" key="2">
    <source>
        <dbReference type="Proteomes" id="UP000693970"/>
    </source>
</evidence>
<dbReference type="OrthoDB" id="1744165at2759"/>
<dbReference type="AlphaFoldDB" id="A0A9K3LDT1"/>
<name>A0A9K3LDT1_9STRA</name>
<keyword evidence="2" id="KW-1185">Reference proteome</keyword>
<dbReference type="PANTHER" id="PTHR31973">
    <property type="entry name" value="POLYPROTEIN, PUTATIVE-RELATED"/>
    <property type="match status" value="1"/>
</dbReference>
<proteinExistence type="predicted"/>
<reference evidence="1" key="2">
    <citation type="submission" date="2021-04" db="EMBL/GenBank/DDBJ databases">
        <authorList>
            <person name="Podell S."/>
        </authorList>
    </citation>
    <scope>NUCLEOTIDE SEQUENCE</scope>
    <source>
        <strain evidence="1">Hildebrandi</strain>
    </source>
</reference>
<dbReference type="EMBL" id="JAGRRH010000013">
    <property type="protein sequence ID" value="KAG7360529.1"/>
    <property type="molecule type" value="Genomic_DNA"/>
</dbReference>
<organism evidence="1 2">
    <name type="scientific">Nitzschia inconspicua</name>
    <dbReference type="NCBI Taxonomy" id="303405"/>
    <lineage>
        <taxon>Eukaryota</taxon>
        <taxon>Sar</taxon>
        <taxon>Stramenopiles</taxon>
        <taxon>Ochrophyta</taxon>
        <taxon>Bacillariophyta</taxon>
        <taxon>Bacillariophyceae</taxon>
        <taxon>Bacillariophycidae</taxon>
        <taxon>Bacillariales</taxon>
        <taxon>Bacillariaceae</taxon>
        <taxon>Nitzschia</taxon>
    </lineage>
</organism>
<evidence type="ECO:0008006" key="3">
    <source>
        <dbReference type="Google" id="ProtNLM"/>
    </source>
</evidence>
<protein>
    <recommendedName>
        <fullName evidence="3">SWIM-type domain-containing protein</fullName>
    </recommendedName>
</protein>
<evidence type="ECO:0000313" key="1">
    <source>
        <dbReference type="EMBL" id="KAG7360529.1"/>
    </source>
</evidence>
<dbReference type="Proteomes" id="UP000693970">
    <property type="component" value="Unassembled WGS sequence"/>
</dbReference>